<evidence type="ECO:0000313" key="2">
    <source>
        <dbReference type="EMBL" id="KPP74574.1"/>
    </source>
</evidence>
<feature type="compositionally biased region" description="Polar residues" evidence="1">
    <location>
        <begin position="119"/>
        <end position="130"/>
    </location>
</feature>
<proteinExistence type="predicted"/>
<name>A0A0P7VGI1_SCLFO</name>
<dbReference type="EMBL" id="JARO02001733">
    <property type="protein sequence ID" value="KPP74574.1"/>
    <property type="molecule type" value="Genomic_DNA"/>
</dbReference>
<feature type="non-terminal residue" evidence="2">
    <location>
        <position position="1"/>
    </location>
</feature>
<reference evidence="2 3" key="1">
    <citation type="submission" date="2015-08" db="EMBL/GenBank/DDBJ databases">
        <title>The genome of the Asian arowana (Scleropages formosus).</title>
        <authorList>
            <person name="Tan M.H."/>
            <person name="Gan H.M."/>
            <person name="Croft L.J."/>
            <person name="Austin C.M."/>
        </authorList>
    </citation>
    <scope>NUCLEOTIDE SEQUENCE [LARGE SCALE GENOMIC DNA]</scope>
    <source>
        <strain evidence="2">Aro1</strain>
    </source>
</reference>
<organism evidence="2 3">
    <name type="scientific">Scleropages formosus</name>
    <name type="common">Asian bonytongue</name>
    <name type="synonym">Osteoglossum formosum</name>
    <dbReference type="NCBI Taxonomy" id="113540"/>
    <lineage>
        <taxon>Eukaryota</taxon>
        <taxon>Metazoa</taxon>
        <taxon>Chordata</taxon>
        <taxon>Craniata</taxon>
        <taxon>Vertebrata</taxon>
        <taxon>Euteleostomi</taxon>
        <taxon>Actinopterygii</taxon>
        <taxon>Neopterygii</taxon>
        <taxon>Teleostei</taxon>
        <taxon>Osteoglossocephala</taxon>
        <taxon>Osteoglossomorpha</taxon>
        <taxon>Osteoglossiformes</taxon>
        <taxon>Osteoglossidae</taxon>
        <taxon>Scleropages</taxon>
    </lineage>
</organism>
<feature type="non-terminal residue" evidence="2">
    <location>
        <position position="169"/>
    </location>
</feature>
<feature type="region of interest" description="Disordered" evidence="1">
    <location>
        <begin position="111"/>
        <end position="169"/>
    </location>
</feature>
<gene>
    <name evidence="2" type="ORF">Z043_106259</name>
</gene>
<sequence>VNDMGIKYNITGVTGDCTPTEGGRQGPGPGPGGGAVTEMAAAFQTSGPVHWEEKEAGEQWAAAAPSPWLSPVGAMCGHLNDLARTDRLIQGGSSLQETCALSPSLVALQVDSEEDDQLDQWSFPHTSTPPQVGGALQVSSGDERDSFDASPDLNCGRTHSSSFNNAPIK</sequence>
<accession>A0A0P7VGI1</accession>
<comment type="caution">
    <text evidence="2">The sequence shown here is derived from an EMBL/GenBank/DDBJ whole genome shotgun (WGS) entry which is preliminary data.</text>
</comment>
<evidence type="ECO:0000313" key="3">
    <source>
        <dbReference type="Proteomes" id="UP000034805"/>
    </source>
</evidence>
<protein>
    <submittedName>
        <fullName evidence="2">Uncharacterized protein</fullName>
    </submittedName>
</protein>
<feature type="compositionally biased region" description="Polar residues" evidence="1">
    <location>
        <begin position="157"/>
        <end position="169"/>
    </location>
</feature>
<evidence type="ECO:0000256" key="1">
    <source>
        <dbReference type="SAM" id="MobiDB-lite"/>
    </source>
</evidence>
<dbReference type="Proteomes" id="UP000034805">
    <property type="component" value="Unassembled WGS sequence"/>
</dbReference>
<dbReference type="AlphaFoldDB" id="A0A0P7VGI1"/>